<feature type="region of interest" description="Disordered" evidence="13">
    <location>
        <begin position="1"/>
        <end position="54"/>
    </location>
</feature>
<sequence length="750" mass="84788">MSAPHPVESTAVPANPAAEVSAAATGAAPAAAGAPAQAGAPKAPKAPKEKKVKKGGDLAAGMAALELDPKPEYLASRIDLFDQLKKEEDERIAAQPREPITITLPDGSVKEGTSWETTPFSIALGISKSLAEKTVISKVDGELWDLERPFEKSSNLELLDFEHPEGKQVWWHSSAHILGECCERHYGAHLASGPPTEDGFFYEMGMNGDRQVVPTDYPALETLAKSVVKDKQKFERLLMTKENLLKMFAYNPYKVQFIQSKIPDGSSSTVYRCGPMVDLCRGPHIPHTGRVKALAILKNSSSYFLGDANNDSLQRVYGVSFPDTKQMTEHKKFLEEAAKRDHRRIGKDQELFFFHELSPGSAFWLPHGTRIYNTLVEFMRSEYRKRNYQEVISPNMYNSKLWETSGHWANYADDMFKLDVEKEQFALKPMNCPGHALIFASRDRSYRELPIRMADFGVLHRNEASGALTGLTRVRRFQQDDAHHFCMPEQIEEEMDVCFEFLNHIYGTFGFEFNLKLSTRPEKYLGKIETWDEAERMLSRSLDKFVPGKWNVDPGDGAFYGPKIDITIQDALKRKHQCATIQLDYQLPQRFELEYRAAEGTDSGNDKLQRPVMIHRAILGSVERFVAILTEHFAGKWPFWISPRQVLVIPVAAPHKEYAKEVAAKLWDAGFYADADLTDSTLPKKVRNGEIAQYNFIFVVGSEELESRSVNIRNRDDIGVKGKTEVIQLDEVLRKLHSLKDERRLKNSLV</sequence>
<comment type="subcellular location">
    <subcellularLocation>
        <location evidence="1">Cytoplasm</location>
    </subcellularLocation>
</comment>
<feature type="compositionally biased region" description="Low complexity" evidence="13">
    <location>
        <begin position="11"/>
        <end position="43"/>
    </location>
</feature>
<keyword evidence="17" id="KW-1185">Reference proteome</keyword>
<dbReference type="FunFam" id="3.10.20.30:FF:000006">
    <property type="entry name" value="Threonine--tRNA ligase, cytoplasmic"/>
    <property type="match status" value="1"/>
</dbReference>
<dbReference type="Pfam" id="PF00587">
    <property type="entry name" value="tRNA-synt_2b"/>
    <property type="match status" value="1"/>
</dbReference>
<dbReference type="Pfam" id="PF02824">
    <property type="entry name" value="TGS"/>
    <property type="match status" value="1"/>
</dbReference>
<dbReference type="GO" id="GO:0005524">
    <property type="term" value="F:ATP binding"/>
    <property type="evidence" value="ECO:0007669"/>
    <property type="project" value="UniProtKB-KW"/>
</dbReference>
<dbReference type="Proteomes" id="UP000193467">
    <property type="component" value="Unassembled WGS sequence"/>
</dbReference>
<dbReference type="InterPro" id="IPR002320">
    <property type="entry name" value="Thr-tRNA-ligase_IIa"/>
</dbReference>
<dbReference type="EC" id="6.1.1.3" evidence="3"/>
<dbReference type="InterPro" id="IPR033728">
    <property type="entry name" value="ThrRS_core"/>
</dbReference>
<dbReference type="SUPFAM" id="SSF52954">
    <property type="entry name" value="Class II aaRS ABD-related"/>
    <property type="match status" value="1"/>
</dbReference>
<dbReference type="Gene3D" id="3.30.980.10">
    <property type="entry name" value="Threonyl-trna Synthetase, Chain A, domain 2"/>
    <property type="match status" value="1"/>
</dbReference>
<evidence type="ECO:0000256" key="8">
    <source>
        <dbReference type="ARBA" id="ARBA00022917"/>
    </source>
</evidence>
<dbReference type="InterPro" id="IPR004154">
    <property type="entry name" value="Anticodon-bd"/>
</dbReference>
<evidence type="ECO:0000313" key="17">
    <source>
        <dbReference type="Proteomes" id="UP000193467"/>
    </source>
</evidence>
<dbReference type="InterPro" id="IPR047246">
    <property type="entry name" value="ThrRS_anticodon"/>
</dbReference>
<dbReference type="STRING" id="106004.A0A1Y2G022"/>
<protein>
    <recommendedName>
        <fullName evidence="12">Threonine--tRNA ligase, cytoplasmic</fullName>
        <ecNumber evidence="3">6.1.1.3</ecNumber>
    </recommendedName>
    <alternativeName>
        <fullName evidence="10">Threonyl-tRNA synthetase</fullName>
    </alternativeName>
</protein>
<feature type="domain" description="Aminoacyl-transfer RNA synthetases class-II family profile" evidence="14">
    <location>
        <begin position="360"/>
        <end position="638"/>
    </location>
</feature>
<dbReference type="SMART" id="SM00863">
    <property type="entry name" value="tRNA_SAD"/>
    <property type="match status" value="1"/>
</dbReference>
<comment type="similarity">
    <text evidence="2">Belongs to the class-II aminoacyl-tRNA synthetase family.</text>
</comment>
<dbReference type="HAMAP" id="MF_00184">
    <property type="entry name" value="Thr_tRNA_synth"/>
    <property type="match status" value="1"/>
</dbReference>
<evidence type="ECO:0000256" key="6">
    <source>
        <dbReference type="ARBA" id="ARBA00022741"/>
    </source>
</evidence>
<dbReference type="Pfam" id="PF03129">
    <property type="entry name" value="HGTP_anticodon"/>
    <property type="match status" value="1"/>
</dbReference>
<dbReference type="SUPFAM" id="SSF55681">
    <property type="entry name" value="Class II aaRS and biotin synthetases"/>
    <property type="match status" value="1"/>
</dbReference>
<proteinExistence type="inferred from homology"/>
<dbReference type="FunFam" id="3.30.930.10:FF:000009">
    <property type="entry name" value="Threonine--tRNA ligase 2, cytoplasmic"/>
    <property type="match status" value="1"/>
</dbReference>
<evidence type="ECO:0000256" key="13">
    <source>
        <dbReference type="SAM" id="MobiDB-lite"/>
    </source>
</evidence>
<dbReference type="PROSITE" id="PS51880">
    <property type="entry name" value="TGS"/>
    <property type="match status" value="1"/>
</dbReference>
<dbReference type="Gene3D" id="3.30.930.10">
    <property type="entry name" value="Bira Bifunctional Protein, Domain 2"/>
    <property type="match status" value="1"/>
</dbReference>
<dbReference type="InterPro" id="IPR036621">
    <property type="entry name" value="Anticodon-bd_dom_sf"/>
</dbReference>
<evidence type="ECO:0000259" key="14">
    <source>
        <dbReference type="PROSITE" id="PS50862"/>
    </source>
</evidence>
<dbReference type="PRINTS" id="PR01047">
    <property type="entry name" value="TRNASYNTHTHR"/>
</dbReference>
<dbReference type="PANTHER" id="PTHR11451">
    <property type="entry name" value="THREONINE-TRNA LIGASE"/>
    <property type="match status" value="1"/>
</dbReference>
<keyword evidence="4" id="KW-0963">Cytoplasm</keyword>
<dbReference type="CDD" id="cd00860">
    <property type="entry name" value="ThrRS_anticodon"/>
    <property type="match status" value="1"/>
</dbReference>
<dbReference type="SUPFAM" id="SSF81271">
    <property type="entry name" value="TGS-like"/>
    <property type="match status" value="1"/>
</dbReference>
<dbReference type="PANTHER" id="PTHR11451:SF46">
    <property type="entry name" value="THREONINE--TRNA LIGASE"/>
    <property type="match status" value="1"/>
</dbReference>
<dbReference type="InterPro" id="IPR012675">
    <property type="entry name" value="Beta-grasp_dom_sf"/>
</dbReference>
<keyword evidence="7" id="KW-0067">ATP-binding</keyword>
<dbReference type="OrthoDB" id="5423599at2759"/>
<dbReference type="NCBIfam" id="TIGR00418">
    <property type="entry name" value="thrS"/>
    <property type="match status" value="1"/>
</dbReference>
<evidence type="ECO:0000256" key="9">
    <source>
        <dbReference type="ARBA" id="ARBA00023146"/>
    </source>
</evidence>
<dbReference type="FunFam" id="3.30.980.10:FF:000005">
    <property type="entry name" value="Threonyl-tRNA synthetase, mitochondrial"/>
    <property type="match status" value="1"/>
</dbReference>
<dbReference type="InterPro" id="IPR004095">
    <property type="entry name" value="TGS"/>
</dbReference>
<feature type="domain" description="TGS" evidence="15">
    <location>
        <begin position="98"/>
        <end position="160"/>
    </location>
</feature>
<gene>
    <name evidence="16" type="ORF">BCR35DRAFT_263117</name>
</gene>
<comment type="catalytic activity">
    <reaction evidence="11">
        <text>tRNA(Thr) + L-threonine + ATP = L-threonyl-tRNA(Thr) + AMP + diphosphate + H(+)</text>
        <dbReference type="Rhea" id="RHEA:24624"/>
        <dbReference type="Rhea" id="RHEA-COMP:9670"/>
        <dbReference type="Rhea" id="RHEA-COMP:9704"/>
        <dbReference type="ChEBI" id="CHEBI:15378"/>
        <dbReference type="ChEBI" id="CHEBI:30616"/>
        <dbReference type="ChEBI" id="CHEBI:33019"/>
        <dbReference type="ChEBI" id="CHEBI:57926"/>
        <dbReference type="ChEBI" id="CHEBI:78442"/>
        <dbReference type="ChEBI" id="CHEBI:78534"/>
        <dbReference type="ChEBI" id="CHEBI:456215"/>
        <dbReference type="EC" id="6.1.1.3"/>
    </reaction>
</comment>
<evidence type="ECO:0000256" key="2">
    <source>
        <dbReference type="ARBA" id="ARBA00008226"/>
    </source>
</evidence>
<dbReference type="GO" id="GO:0006435">
    <property type="term" value="P:threonyl-tRNA aminoacylation"/>
    <property type="evidence" value="ECO:0007669"/>
    <property type="project" value="InterPro"/>
</dbReference>
<reference evidence="16 17" key="1">
    <citation type="submission" date="2016-07" db="EMBL/GenBank/DDBJ databases">
        <title>Pervasive Adenine N6-methylation of Active Genes in Fungi.</title>
        <authorList>
            <consortium name="DOE Joint Genome Institute"/>
            <person name="Mondo S.J."/>
            <person name="Dannebaum R.O."/>
            <person name="Kuo R.C."/>
            <person name="Labutti K."/>
            <person name="Haridas S."/>
            <person name="Kuo A."/>
            <person name="Salamov A."/>
            <person name="Ahrendt S.R."/>
            <person name="Lipzen A."/>
            <person name="Sullivan W."/>
            <person name="Andreopoulos W.B."/>
            <person name="Clum A."/>
            <person name="Lindquist E."/>
            <person name="Daum C."/>
            <person name="Ramamoorthy G.K."/>
            <person name="Gryganskyi A."/>
            <person name="Culley D."/>
            <person name="Magnuson J.K."/>
            <person name="James T.Y."/>
            <person name="O'Malley M.A."/>
            <person name="Stajich J.E."/>
            <person name="Spatafora J.W."/>
            <person name="Visel A."/>
            <person name="Grigoriev I.V."/>
        </authorList>
    </citation>
    <scope>NUCLEOTIDE SEQUENCE [LARGE SCALE GENOMIC DNA]</scope>
    <source>
        <strain evidence="16 17">62-1032</strain>
    </source>
</reference>
<dbReference type="CDD" id="cd00771">
    <property type="entry name" value="ThrRS_core"/>
    <property type="match status" value="1"/>
</dbReference>
<evidence type="ECO:0000256" key="11">
    <source>
        <dbReference type="ARBA" id="ARBA00049515"/>
    </source>
</evidence>
<evidence type="ECO:0000256" key="5">
    <source>
        <dbReference type="ARBA" id="ARBA00022598"/>
    </source>
</evidence>
<comment type="caution">
    <text evidence="16">The sequence shown here is derived from an EMBL/GenBank/DDBJ whole genome shotgun (WGS) entry which is preliminary data.</text>
</comment>
<evidence type="ECO:0000256" key="4">
    <source>
        <dbReference type="ARBA" id="ARBA00022490"/>
    </source>
</evidence>
<name>A0A1Y2G022_9BASI</name>
<dbReference type="EMBL" id="MCGR01000008">
    <property type="protein sequence ID" value="ORY88820.1"/>
    <property type="molecule type" value="Genomic_DNA"/>
</dbReference>
<dbReference type="InterPro" id="IPR018163">
    <property type="entry name" value="Thr/Ala-tRNA-synth_IIc_edit"/>
</dbReference>
<evidence type="ECO:0000256" key="10">
    <source>
        <dbReference type="ARBA" id="ARBA00031900"/>
    </source>
</evidence>
<dbReference type="Gene3D" id="3.40.50.800">
    <property type="entry name" value="Anticodon-binding domain"/>
    <property type="match status" value="1"/>
</dbReference>
<dbReference type="InParanoid" id="A0A1Y2G022"/>
<evidence type="ECO:0000256" key="7">
    <source>
        <dbReference type="ARBA" id="ARBA00022840"/>
    </source>
</evidence>
<dbReference type="InterPro" id="IPR045864">
    <property type="entry name" value="aa-tRNA-synth_II/BPL/LPL"/>
</dbReference>
<evidence type="ECO:0000313" key="16">
    <source>
        <dbReference type="EMBL" id="ORY88820.1"/>
    </source>
</evidence>
<accession>A0A1Y2G022</accession>
<dbReference type="FunCoup" id="A0A1Y2G022">
    <property type="interactions" value="322"/>
</dbReference>
<dbReference type="GO" id="GO:0005739">
    <property type="term" value="C:mitochondrion"/>
    <property type="evidence" value="ECO:0007669"/>
    <property type="project" value="TreeGrafter"/>
</dbReference>
<dbReference type="InterPro" id="IPR012947">
    <property type="entry name" value="tRNA_SAD"/>
</dbReference>
<dbReference type="Pfam" id="PF07973">
    <property type="entry name" value="tRNA_SAD"/>
    <property type="match status" value="1"/>
</dbReference>
<keyword evidence="9" id="KW-0030">Aminoacyl-tRNA synthetase</keyword>
<dbReference type="Gene3D" id="3.10.20.30">
    <property type="match status" value="1"/>
</dbReference>
<organism evidence="16 17">
    <name type="scientific">Leucosporidium creatinivorum</name>
    <dbReference type="NCBI Taxonomy" id="106004"/>
    <lineage>
        <taxon>Eukaryota</taxon>
        <taxon>Fungi</taxon>
        <taxon>Dikarya</taxon>
        <taxon>Basidiomycota</taxon>
        <taxon>Pucciniomycotina</taxon>
        <taxon>Microbotryomycetes</taxon>
        <taxon>Leucosporidiales</taxon>
        <taxon>Leucosporidium</taxon>
    </lineage>
</organism>
<dbReference type="SUPFAM" id="SSF55186">
    <property type="entry name" value="ThrRS/AlaRS common domain"/>
    <property type="match status" value="1"/>
</dbReference>
<keyword evidence="6" id="KW-0547">Nucleotide-binding</keyword>
<keyword evidence="5" id="KW-0436">Ligase</keyword>
<dbReference type="CDD" id="cd01667">
    <property type="entry name" value="TGS_ThrRS"/>
    <property type="match status" value="1"/>
</dbReference>
<dbReference type="InterPro" id="IPR002314">
    <property type="entry name" value="aa-tRNA-synt_IIb"/>
</dbReference>
<dbReference type="PROSITE" id="PS50862">
    <property type="entry name" value="AA_TRNA_LIGASE_II"/>
    <property type="match status" value="1"/>
</dbReference>
<dbReference type="InterPro" id="IPR012676">
    <property type="entry name" value="TGS-like"/>
</dbReference>
<dbReference type="FunFam" id="3.40.50.800:FF:000003">
    <property type="entry name" value="Threonine--tRNA ligase 2, cytoplasmic"/>
    <property type="match status" value="1"/>
</dbReference>
<evidence type="ECO:0000256" key="1">
    <source>
        <dbReference type="ARBA" id="ARBA00004496"/>
    </source>
</evidence>
<dbReference type="GO" id="GO:0004829">
    <property type="term" value="F:threonine-tRNA ligase activity"/>
    <property type="evidence" value="ECO:0007669"/>
    <property type="project" value="UniProtKB-EC"/>
</dbReference>
<dbReference type="AlphaFoldDB" id="A0A1Y2G022"/>
<keyword evidence="8" id="KW-0648">Protein biosynthesis</keyword>
<evidence type="ECO:0000256" key="3">
    <source>
        <dbReference type="ARBA" id="ARBA00013163"/>
    </source>
</evidence>
<evidence type="ECO:0000256" key="12">
    <source>
        <dbReference type="ARBA" id="ARBA00073157"/>
    </source>
</evidence>
<dbReference type="InterPro" id="IPR006195">
    <property type="entry name" value="aa-tRNA-synth_II"/>
</dbReference>
<evidence type="ECO:0000259" key="15">
    <source>
        <dbReference type="PROSITE" id="PS51880"/>
    </source>
</evidence>